<comment type="caution">
    <text evidence="1">The sequence shown here is derived from an EMBL/GenBank/DDBJ whole genome shotgun (WGS) entry which is preliminary data.</text>
</comment>
<reference evidence="1 2" key="1">
    <citation type="submission" date="2021-06" db="EMBL/GenBank/DDBJ databases">
        <title>Caerostris darwini draft genome.</title>
        <authorList>
            <person name="Kono N."/>
            <person name="Arakawa K."/>
        </authorList>
    </citation>
    <scope>NUCLEOTIDE SEQUENCE [LARGE SCALE GENOMIC DNA]</scope>
</reference>
<accession>A0AAV4TJI1</accession>
<dbReference type="EMBL" id="BPLQ01009579">
    <property type="protein sequence ID" value="GIY44930.1"/>
    <property type="molecule type" value="Genomic_DNA"/>
</dbReference>
<keyword evidence="2" id="KW-1185">Reference proteome</keyword>
<proteinExistence type="predicted"/>
<protein>
    <submittedName>
        <fullName evidence="1">Uncharacterized protein</fullName>
    </submittedName>
</protein>
<evidence type="ECO:0000313" key="2">
    <source>
        <dbReference type="Proteomes" id="UP001054837"/>
    </source>
</evidence>
<sequence>MRMFVDRALSSQTRGTWFKFRISKSELKFPISMQGPQTRRTPSCVLVGGQSLPLSWPLKPEDLADSIRGASPTVSAPLPSDSL</sequence>
<dbReference type="Proteomes" id="UP001054837">
    <property type="component" value="Unassembled WGS sequence"/>
</dbReference>
<gene>
    <name evidence="1" type="ORF">CDAR_241361</name>
</gene>
<name>A0AAV4TJI1_9ARAC</name>
<organism evidence="1 2">
    <name type="scientific">Caerostris darwini</name>
    <dbReference type="NCBI Taxonomy" id="1538125"/>
    <lineage>
        <taxon>Eukaryota</taxon>
        <taxon>Metazoa</taxon>
        <taxon>Ecdysozoa</taxon>
        <taxon>Arthropoda</taxon>
        <taxon>Chelicerata</taxon>
        <taxon>Arachnida</taxon>
        <taxon>Araneae</taxon>
        <taxon>Araneomorphae</taxon>
        <taxon>Entelegynae</taxon>
        <taxon>Araneoidea</taxon>
        <taxon>Araneidae</taxon>
        <taxon>Caerostris</taxon>
    </lineage>
</organism>
<evidence type="ECO:0000313" key="1">
    <source>
        <dbReference type="EMBL" id="GIY44930.1"/>
    </source>
</evidence>
<dbReference type="AlphaFoldDB" id="A0AAV4TJI1"/>